<dbReference type="AlphaFoldDB" id="A0AAQ4CVQ2"/>
<protein>
    <recommendedName>
        <fullName evidence="2">CRISPR type III-associated protein domain-containing protein</fullName>
    </recommendedName>
</protein>
<dbReference type="EMBL" id="AP025226">
    <property type="protein sequence ID" value="BDB99883.1"/>
    <property type="molecule type" value="Genomic_DNA"/>
</dbReference>
<feature type="domain" description="CRISPR type III-associated protein" evidence="2">
    <location>
        <begin position="9"/>
        <end position="256"/>
    </location>
</feature>
<dbReference type="RefSeq" id="WP_229570409.1">
    <property type="nucleotide sequence ID" value="NZ_AP025226.1"/>
</dbReference>
<dbReference type="CDD" id="cd09726">
    <property type="entry name" value="RAMP_I_III"/>
    <property type="match status" value="1"/>
</dbReference>
<accession>A0AAQ4CVQ2</accession>
<evidence type="ECO:0000313" key="4">
    <source>
        <dbReference type="Proteomes" id="UP001319921"/>
    </source>
</evidence>
<evidence type="ECO:0000313" key="3">
    <source>
        <dbReference type="EMBL" id="BDB99883.1"/>
    </source>
</evidence>
<organism evidence="3 4">
    <name type="scientific">Saccharolobus caldissimus</name>
    <dbReference type="NCBI Taxonomy" id="1702097"/>
    <lineage>
        <taxon>Archaea</taxon>
        <taxon>Thermoproteota</taxon>
        <taxon>Thermoprotei</taxon>
        <taxon>Sulfolobales</taxon>
        <taxon>Sulfolobaceae</taxon>
        <taxon>Saccharolobus</taxon>
    </lineage>
</organism>
<reference evidence="3 4" key="1">
    <citation type="journal article" date="2022" name="Microbiol. Resour. Announc.">
        <title>Complete Genome Sequence of the Hyperthermophilic and Acidophilic Archaeon Saccharolobus caldissimus Strain HS-3T.</title>
        <authorList>
            <person name="Sakai H.D."/>
            <person name="Kurosawa N."/>
        </authorList>
    </citation>
    <scope>NUCLEOTIDE SEQUENCE [LARGE SCALE GENOMIC DNA]</scope>
    <source>
        <strain evidence="3 4">JCM32116</strain>
    </source>
</reference>
<keyword evidence="4" id="KW-1185">Reference proteome</keyword>
<dbReference type="Proteomes" id="UP001319921">
    <property type="component" value="Chromosome"/>
</dbReference>
<proteinExistence type="predicted"/>
<sequence length="481" mass="56222">MEELLMSFKLKALYPLTGGYNRHSINQFYEESVRPTEIKGLWRWWNRVLFNTVSHANGGKLYTYDSIDRLFEDVFGSENKKSAVRLEVITDEGSDNRFELFDVELDKAIDCLKNYKGKVTVDLKDNEIVVKTENSSIPIVFKSNLDVSKIKDLVYENKLLNFDLLGFKSIDIDTTKISNENELKKILHVLAINYLEYFNINPEVEFTLNIYLDKNRENENNQSFENKLRFALYSLLVFILLGGIGRKTSRGFGSLSMIDVNCYDELCTDLESYINEILKVNDRKELKDKLIQLIHDIEYNVPFPSEEYRLEKVIFNNNNMVYYYLAPREFLENTLFIDEINPDKVEYTLNTIPEVVMKGGKCSQLIQNYLGFLVLFCGNRANEISIINNTQAIDNYLKSLGYSNCNFNLWITKYYKIFSYQSRRPSTLRFKILTINQEKTFLLTYLLIPSYIEYITDSPVNVDYKVLCKDLRTLAECVGKK</sequence>
<dbReference type="NCBIfam" id="TIGR01894">
    <property type="entry name" value="cas_TM1795_cmr1"/>
    <property type="match status" value="1"/>
</dbReference>
<dbReference type="Pfam" id="PF03787">
    <property type="entry name" value="RAMPs"/>
    <property type="match status" value="1"/>
</dbReference>
<dbReference type="InterPro" id="IPR007522">
    <property type="entry name" value="CRISPR-assoc_prot_TM1795"/>
</dbReference>
<dbReference type="InterPro" id="IPR005537">
    <property type="entry name" value="RAMP_III_fam"/>
</dbReference>
<dbReference type="GO" id="GO:0051607">
    <property type="term" value="P:defense response to virus"/>
    <property type="evidence" value="ECO:0007669"/>
    <property type="project" value="UniProtKB-KW"/>
</dbReference>
<keyword evidence="1" id="KW-0051">Antiviral defense</keyword>
<gene>
    <name evidence="3" type="ORF">SACC_29000</name>
</gene>
<dbReference type="KEGG" id="scas:SACC_29000"/>
<name>A0AAQ4CVQ2_9CREN</name>
<evidence type="ECO:0000259" key="2">
    <source>
        <dbReference type="Pfam" id="PF03787"/>
    </source>
</evidence>
<evidence type="ECO:0000256" key="1">
    <source>
        <dbReference type="ARBA" id="ARBA00023118"/>
    </source>
</evidence>
<dbReference type="GeneID" id="68867626"/>
<dbReference type="CDD" id="cd09657">
    <property type="entry name" value="Cmr1_III-B"/>
    <property type="match status" value="1"/>
</dbReference>